<accession>A0A9Q8U1E5</accession>
<dbReference type="Pfam" id="PF03968">
    <property type="entry name" value="LptD_N"/>
    <property type="match status" value="1"/>
</dbReference>
<reference evidence="2" key="1">
    <citation type="submission" date="2022-05" db="EMBL/GenBank/DDBJ databases">
        <title>Single-amplified genomics reveal most streamlined microbe among free-living bacteria.</title>
        <authorList>
            <person name="Roda-Garcia J."/>
            <person name="Haro-Moreno J.M."/>
            <person name="Rodriguez-Valera F."/>
            <person name="Almagro-Moreno S."/>
            <person name="Lopez-Perez M."/>
        </authorList>
    </citation>
    <scope>NUCLEOTIDE SEQUENCE</scope>
    <source>
        <strain evidence="2">TMED112-D2-2</strain>
    </source>
</reference>
<proteinExistence type="predicted"/>
<evidence type="ECO:0000313" key="3">
    <source>
        <dbReference type="Proteomes" id="UP001056381"/>
    </source>
</evidence>
<gene>
    <name evidence="2" type="ORF">M9B40_01505</name>
</gene>
<sequence>MKSWKQMFYKNFFLLLLFFLTSKVFSTEYEIKAEMVEIDTQNNLVKYLEKVTFYSDEISFKANKLIVNQNNEQIDASGSPIELSFIENGEEINGQANKLQIIQNTLFLRDNVIIFRQGNEIKTQEVKIILKEND</sequence>
<dbReference type="EMBL" id="CP097966">
    <property type="protein sequence ID" value="URQ63463.1"/>
    <property type="molecule type" value="Genomic_DNA"/>
</dbReference>
<feature type="domain" description="Organic solvent tolerance-like N-terminal" evidence="1">
    <location>
        <begin position="30"/>
        <end position="132"/>
    </location>
</feature>
<evidence type="ECO:0000259" key="1">
    <source>
        <dbReference type="Pfam" id="PF03968"/>
    </source>
</evidence>
<protein>
    <recommendedName>
        <fullName evidence="1">Organic solvent tolerance-like N-terminal domain-containing protein</fullName>
    </recommendedName>
</protein>
<dbReference type="Proteomes" id="UP001056381">
    <property type="component" value="Chromosome"/>
</dbReference>
<dbReference type="Gene3D" id="2.60.450.10">
    <property type="entry name" value="Lipopolysaccharide (LPS) transport protein A like domain"/>
    <property type="match status" value="1"/>
</dbReference>
<organism evidence="2 3">
    <name type="scientific">SAR86 cluster bacterium</name>
    <dbReference type="NCBI Taxonomy" id="2030880"/>
    <lineage>
        <taxon>Bacteria</taxon>
        <taxon>Pseudomonadati</taxon>
        <taxon>Pseudomonadota</taxon>
        <taxon>Gammaproteobacteria</taxon>
        <taxon>SAR86 cluster</taxon>
    </lineage>
</organism>
<dbReference type="AlphaFoldDB" id="A0A9Q8U1E5"/>
<dbReference type="InterPro" id="IPR005653">
    <property type="entry name" value="OstA-like_N"/>
</dbReference>
<evidence type="ECO:0000313" key="2">
    <source>
        <dbReference type="EMBL" id="URQ63463.1"/>
    </source>
</evidence>
<keyword evidence="3" id="KW-1185">Reference proteome</keyword>
<name>A0A9Q8U1E5_9GAMM</name>